<gene>
    <name evidence="3" type="ORF">BDV95DRAFT_622577</name>
</gene>
<name>A0A7C8I4I4_9PLEO</name>
<protein>
    <submittedName>
        <fullName evidence="3">Uncharacterized protein</fullName>
    </submittedName>
</protein>
<feature type="compositionally biased region" description="Low complexity" evidence="1">
    <location>
        <begin position="325"/>
        <end position="345"/>
    </location>
</feature>
<feature type="compositionally biased region" description="Polar residues" evidence="1">
    <location>
        <begin position="292"/>
        <end position="302"/>
    </location>
</feature>
<feature type="region of interest" description="Disordered" evidence="1">
    <location>
        <begin position="290"/>
        <end position="427"/>
    </location>
</feature>
<feature type="compositionally biased region" description="Low complexity" evidence="1">
    <location>
        <begin position="353"/>
        <end position="417"/>
    </location>
</feature>
<proteinExistence type="predicted"/>
<dbReference type="Proteomes" id="UP000481861">
    <property type="component" value="Unassembled WGS sequence"/>
</dbReference>
<dbReference type="EMBL" id="JAADJZ010000025">
    <property type="protein sequence ID" value="KAF2866933.1"/>
    <property type="molecule type" value="Genomic_DNA"/>
</dbReference>
<evidence type="ECO:0000256" key="1">
    <source>
        <dbReference type="SAM" id="MobiDB-lite"/>
    </source>
</evidence>
<keyword evidence="4" id="KW-1185">Reference proteome</keyword>
<feature type="compositionally biased region" description="Low complexity" evidence="1">
    <location>
        <begin position="185"/>
        <end position="210"/>
    </location>
</feature>
<feature type="signal peptide" evidence="2">
    <location>
        <begin position="1"/>
        <end position="17"/>
    </location>
</feature>
<reference evidence="3 4" key="1">
    <citation type="submission" date="2020-01" db="EMBL/GenBank/DDBJ databases">
        <authorList>
            <consortium name="DOE Joint Genome Institute"/>
            <person name="Haridas S."/>
            <person name="Albert R."/>
            <person name="Binder M."/>
            <person name="Bloem J."/>
            <person name="Labutti K."/>
            <person name="Salamov A."/>
            <person name="Andreopoulos B."/>
            <person name="Baker S.E."/>
            <person name="Barry K."/>
            <person name="Bills G."/>
            <person name="Bluhm B.H."/>
            <person name="Cannon C."/>
            <person name="Castanera R."/>
            <person name="Culley D.E."/>
            <person name="Daum C."/>
            <person name="Ezra D."/>
            <person name="Gonzalez J.B."/>
            <person name="Henrissat B."/>
            <person name="Kuo A."/>
            <person name="Liang C."/>
            <person name="Lipzen A."/>
            <person name="Lutzoni F."/>
            <person name="Magnuson J."/>
            <person name="Mondo S."/>
            <person name="Nolan M."/>
            <person name="Ohm R."/>
            <person name="Pangilinan J."/>
            <person name="Park H.-J.H."/>
            <person name="Ramirez L."/>
            <person name="Alfaro M."/>
            <person name="Sun H."/>
            <person name="Tritt A."/>
            <person name="Yoshinaga Y."/>
            <person name="Zwiers L.-H.L."/>
            <person name="Turgeon B.G."/>
            <person name="Goodwin S.B."/>
            <person name="Spatafora J.W."/>
            <person name="Crous P.W."/>
            <person name="Grigoriev I.V."/>
        </authorList>
    </citation>
    <scope>NUCLEOTIDE SEQUENCE [LARGE SCALE GENOMIC DNA]</scope>
    <source>
        <strain evidence="3 4">CBS 611.86</strain>
    </source>
</reference>
<comment type="caution">
    <text evidence="3">The sequence shown here is derived from an EMBL/GenBank/DDBJ whole genome shotgun (WGS) entry which is preliminary data.</text>
</comment>
<feature type="chain" id="PRO_5028968212" evidence="2">
    <location>
        <begin position="18"/>
        <end position="574"/>
    </location>
</feature>
<sequence>MKLTLVITLLHSSLSLANILEARQACYKDDCLRAINGTRRGPSHPATGTSNCMSFLTSTVLVAPVFTTTTVTARATLTEALPCTTSDVGSSNAVVLPTLAPKLAKARQVKPRQESSTSYETTSGTIPFYATSACPTERYSSACSCLGVTPGLVTSTSVTLIRTVTTTITSRPVASCTTVSPSASDPPTTVSDPVTSVPTTLTNPATSSPTTPVPSIPTTLTNATTSIPTTLTNATTSIPTTSLVDVTTSILNGTTSAPPSIETTSTYSVTLTLNSTVSTSIITLTSGTDISETGTSYITTEQPTSSAPSATPPYGNGTTTTSGPVGTAITTSSSIGTAVTTSSSSDSPAFGNGTTTISSSSIGTAVTTSSSSESPAFGNGTTTISSSSIGTSVTNSLDTTTTPGPTDTSTISESATPTPTPTPTDPVCSPTPFAQPCNGTCTDLRSDIANCGACGNQCSGGHLCTNGVCVRQSCDSRCGLVRSCGPSGSSCICGQEAGGGGVCFESRGSCSQFDNCIDTEDCDLGFVCVLENCCGSGKCVNTAGCGDTGSALGRMKPVDLGVLGEGTIFGGFSS</sequence>
<feature type="compositionally biased region" description="Low complexity" evidence="1">
    <location>
        <begin position="303"/>
        <end position="313"/>
    </location>
</feature>
<dbReference type="AlphaFoldDB" id="A0A7C8I4I4"/>
<dbReference type="OrthoDB" id="3800261at2759"/>
<accession>A0A7C8I4I4</accession>
<feature type="region of interest" description="Disordered" evidence="1">
    <location>
        <begin position="175"/>
        <end position="221"/>
    </location>
</feature>
<evidence type="ECO:0000256" key="2">
    <source>
        <dbReference type="SAM" id="SignalP"/>
    </source>
</evidence>
<keyword evidence="2" id="KW-0732">Signal</keyword>
<organism evidence="3 4">
    <name type="scientific">Massariosphaeria phaeospora</name>
    <dbReference type="NCBI Taxonomy" id="100035"/>
    <lineage>
        <taxon>Eukaryota</taxon>
        <taxon>Fungi</taxon>
        <taxon>Dikarya</taxon>
        <taxon>Ascomycota</taxon>
        <taxon>Pezizomycotina</taxon>
        <taxon>Dothideomycetes</taxon>
        <taxon>Pleosporomycetidae</taxon>
        <taxon>Pleosporales</taxon>
        <taxon>Pleosporales incertae sedis</taxon>
        <taxon>Massariosphaeria</taxon>
    </lineage>
</organism>
<evidence type="ECO:0000313" key="4">
    <source>
        <dbReference type="Proteomes" id="UP000481861"/>
    </source>
</evidence>
<evidence type="ECO:0000313" key="3">
    <source>
        <dbReference type="EMBL" id="KAF2866933.1"/>
    </source>
</evidence>